<dbReference type="PROSITE" id="PS50105">
    <property type="entry name" value="SAM_DOMAIN"/>
    <property type="match status" value="1"/>
</dbReference>
<dbReference type="Pfam" id="PF00536">
    <property type="entry name" value="SAM_1"/>
    <property type="match status" value="1"/>
</dbReference>
<dbReference type="GO" id="GO:0045892">
    <property type="term" value="P:negative regulation of DNA-templated transcription"/>
    <property type="evidence" value="ECO:0007669"/>
    <property type="project" value="TreeGrafter"/>
</dbReference>
<dbReference type="EMBL" id="WNTK01000001">
    <property type="protein sequence ID" value="KAG9494105.1"/>
    <property type="molecule type" value="Genomic_DNA"/>
</dbReference>
<comment type="caution">
    <text evidence="3">The sequence shown here is derived from an EMBL/GenBank/DDBJ whole genome shotgun (WGS) entry which is preliminary data.</text>
</comment>
<proteinExistence type="predicted"/>
<dbReference type="CDD" id="cd09579">
    <property type="entry name" value="SAM_Samd7_11"/>
    <property type="match status" value="1"/>
</dbReference>
<name>A0A8J6KJG1_ELECQ</name>
<feature type="region of interest" description="Disordered" evidence="1">
    <location>
        <begin position="179"/>
        <end position="294"/>
    </location>
</feature>
<feature type="compositionally biased region" description="Basic and acidic residues" evidence="1">
    <location>
        <begin position="230"/>
        <end position="246"/>
    </location>
</feature>
<dbReference type="GO" id="GO:0042393">
    <property type="term" value="F:histone binding"/>
    <property type="evidence" value="ECO:0007669"/>
    <property type="project" value="TreeGrafter"/>
</dbReference>
<dbReference type="PANTHER" id="PTHR12247:SF89">
    <property type="entry name" value="STERILE ALPHA MOTIF DOMAIN-CONTAINING PROTEIN 7"/>
    <property type="match status" value="1"/>
</dbReference>
<reference evidence="3" key="1">
    <citation type="thesis" date="2020" institute="ProQuest LLC" country="789 East Eisenhower Parkway, Ann Arbor, MI, USA">
        <title>Comparative Genomics and Chromosome Evolution.</title>
        <authorList>
            <person name="Mudd A.B."/>
        </authorList>
    </citation>
    <scope>NUCLEOTIDE SEQUENCE</scope>
    <source>
        <strain evidence="3">HN-11 Male</strain>
        <tissue evidence="3">Kidney and liver</tissue>
    </source>
</reference>
<organism evidence="3 4">
    <name type="scientific">Eleutherodactylus coqui</name>
    <name type="common">Puerto Rican coqui</name>
    <dbReference type="NCBI Taxonomy" id="57060"/>
    <lineage>
        <taxon>Eukaryota</taxon>
        <taxon>Metazoa</taxon>
        <taxon>Chordata</taxon>
        <taxon>Craniata</taxon>
        <taxon>Vertebrata</taxon>
        <taxon>Euteleostomi</taxon>
        <taxon>Amphibia</taxon>
        <taxon>Batrachia</taxon>
        <taxon>Anura</taxon>
        <taxon>Neobatrachia</taxon>
        <taxon>Hyloidea</taxon>
        <taxon>Eleutherodactylidae</taxon>
        <taxon>Eleutherodactylinae</taxon>
        <taxon>Eleutherodactylus</taxon>
        <taxon>Eleutherodactylus</taxon>
    </lineage>
</organism>
<dbReference type="InterPro" id="IPR001660">
    <property type="entry name" value="SAM"/>
</dbReference>
<feature type="compositionally biased region" description="Polar residues" evidence="1">
    <location>
        <begin position="268"/>
        <end position="281"/>
    </location>
</feature>
<dbReference type="SMART" id="SM00454">
    <property type="entry name" value="SAM"/>
    <property type="match status" value="1"/>
</dbReference>
<keyword evidence="4" id="KW-1185">Reference proteome</keyword>
<evidence type="ECO:0000313" key="4">
    <source>
        <dbReference type="Proteomes" id="UP000770717"/>
    </source>
</evidence>
<dbReference type="AlphaFoldDB" id="A0A8J6KJG1"/>
<evidence type="ECO:0000259" key="2">
    <source>
        <dbReference type="PROSITE" id="PS50105"/>
    </source>
</evidence>
<accession>A0A8J6KJG1</accession>
<gene>
    <name evidence="3" type="ORF">GDO78_001772</name>
</gene>
<evidence type="ECO:0000313" key="3">
    <source>
        <dbReference type="EMBL" id="KAG9494105.1"/>
    </source>
</evidence>
<evidence type="ECO:0000256" key="1">
    <source>
        <dbReference type="SAM" id="MobiDB-lite"/>
    </source>
</evidence>
<dbReference type="InterPro" id="IPR050548">
    <property type="entry name" value="PcG_chromatin_remod_factors"/>
</dbReference>
<feature type="compositionally biased region" description="Polar residues" evidence="1">
    <location>
        <begin position="179"/>
        <end position="189"/>
    </location>
</feature>
<protein>
    <recommendedName>
        <fullName evidence="2">SAM domain-containing protein</fullName>
    </recommendedName>
</protein>
<dbReference type="Proteomes" id="UP000770717">
    <property type="component" value="Unassembled WGS sequence"/>
</dbReference>
<dbReference type="PANTHER" id="PTHR12247">
    <property type="entry name" value="POLYCOMB GROUP PROTEIN"/>
    <property type="match status" value="1"/>
</dbReference>
<feature type="domain" description="SAM" evidence="2">
    <location>
        <begin position="345"/>
        <end position="391"/>
    </location>
</feature>
<sequence length="491" mass="54433">MMRNQMMSVNPQVVVPVQQRMPVIPTQFDSRLLDRGDLLPSNDLIIPNDTRQMHLASHFGSSAPGHSGVMSNRAFSTPGYSNFLHTEPLDFMARRQELLQKQNLNRMDMEINAMYHQREMDKSHRKGFVDMDTSFLYHGMPSNPVAFRGRQICPEGQLPADLFVHRNALDILHGSTILKTSPYTPMNSLQRERARRPGRRAGNPKITESSIGVSKIPAENKPQSSPSATEEEKKEEDTEAFNRCDQGKVNTDSASDKIVIETQENQDKTSNPISSMSNRNRTGADKELANPGPTFEDRYIYQSPVHLSTSPFSYPVTVNPSLLPGAHSLFLNREEIPTLQDIRKWTSQDVYNFVSNLPGCSTYAQVFKDHDIDGLTLPLLTEDHLLDTMGLKLGPALKIRTQICCRLGNIFHMTSLPLPGPVSSAAPVPSDQPPEVISPTTCANSNPTASSPCAHDADAVRAADISTTETKENPCDLSSAQTDFPVNLLKV</sequence>
<dbReference type="Gene3D" id="1.10.150.50">
    <property type="entry name" value="Transcription Factor, Ets-1"/>
    <property type="match status" value="1"/>
</dbReference>
<dbReference type="GO" id="GO:0003682">
    <property type="term" value="F:chromatin binding"/>
    <property type="evidence" value="ECO:0007669"/>
    <property type="project" value="TreeGrafter"/>
</dbReference>
<dbReference type="SUPFAM" id="SSF47769">
    <property type="entry name" value="SAM/Pointed domain"/>
    <property type="match status" value="1"/>
</dbReference>
<dbReference type="GO" id="GO:0005634">
    <property type="term" value="C:nucleus"/>
    <property type="evidence" value="ECO:0007669"/>
    <property type="project" value="TreeGrafter"/>
</dbReference>
<dbReference type="OrthoDB" id="9943471at2759"/>
<dbReference type="InterPro" id="IPR013761">
    <property type="entry name" value="SAM/pointed_sf"/>
</dbReference>